<dbReference type="SUPFAM" id="SSF56672">
    <property type="entry name" value="DNA/RNA polymerases"/>
    <property type="match status" value="1"/>
</dbReference>
<proteinExistence type="predicted"/>
<dbReference type="Gene3D" id="3.30.70.270">
    <property type="match status" value="1"/>
</dbReference>
<organism evidence="2 3">
    <name type="scientific">Araneus ventricosus</name>
    <name type="common">Orbweaver spider</name>
    <name type="synonym">Epeira ventricosa</name>
    <dbReference type="NCBI Taxonomy" id="182803"/>
    <lineage>
        <taxon>Eukaryota</taxon>
        <taxon>Metazoa</taxon>
        <taxon>Ecdysozoa</taxon>
        <taxon>Arthropoda</taxon>
        <taxon>Chelicerata</taxon>
        <taxon>Arachnida</taxon>
        <taxon>Araneae</taxon>
        <taxon>Araneomorphae</taxon>
        <taxon>Entelegynae</taxon>
        <taxon>Araneoidea</taxon>
        <taxon>Araneidae</taxon>
        <taxon>Araneus</taxon>
    </lineage>
</organism>
<evidence type="ECO:0000259" key="1">
    <source>
        <dbReference type="Pfam" id="PF00078"/>
    </source>
</evidence>
<dbReference type="Gene3D" id="3.10.10.10">
    <property type="entry name" value="HIV Type 1 Reverse Transcriptase, subunit A, domain 1"/>
    <property type="match status" value="1"/>
</dbReference>
<gene>
    <name evidence="2" type="ORF">AVEN_15445_1</name>
</gene>
<keyword evidence="3" id="KW-1185">Reference proteome</keyword>
<dbReference type="GO" id="GO:0071897">
    <property type="term" value="P:DNA biosynthetic process"/>
    <property type="evidence" value="ECO:0007669"/>
    <property type="project" value="UniProtKB-ARBA"/>
</dbReference>
<comment type="caution">
    <text evidence="2">The sequence shown here is derived from an EMBL/GenBank/DDBJ whole genome shotgun (WGS) entry which is preliminary data.</text>
</comment>
<dbReference type="Proteomes" id="UP000499080">
    <property type="component" value="Unassembled WGS sequence"/>
</dbReference>
<dbReference type="InterPro" id="IPR053134">
    <property type="entry name" value="RNA-dir_DNA_polymerase"/>
</dbReference>
<protein>
    <recommendedName>
        <fullName evidence="1">Reverse transcriptase domain-containing protein</fullName>
    </recommendedName>
</protein>
<dbReference type="InterPro" id="IPR043502">
    <property type="entry name" value="DNA/RNA_pol_sf"/>
</dbReference>
<dbReference type="Pfam" id="PF00078">
    <property type="entry name" value="RVT_1"/>
    <property type="match status" value="1"/>
</dbReference>
<feature type="domain" description="Reverse transcriptase" evidence="1">
    <location>
        <begin position="5"/>
        <end position="85"/>
    </location>
</feature>
<dbReference type="AlphaFoldDB" id="A0A4Y2EED2"/>
<dbReference type="PANTHER" id="PTHR24559">
    <property type="entry name" value="TRANSPOSON TY3-I GAG-POL POLYPROTEIN"/>
    <property type="match status" value="1"/>
</dbReference>
<evidence type="ECO:0000313" key="2">
    <source>
        <dbReference type="EMBL" id="GBM26636.1"/>
    </source>
</evidence>
<evidence type="ECO:0000313" key="3">
    <source>
        <dbReference type="Proteomes" id="UP000499080"/>
    </source>
</evidence>
<dbReference type="OrthoDB" id="1430630at2759"/>
<sequence length="92" mass="10499">MDDVIKHTAGKRYNSKMDAKSAFYTIRIRENDIHKTGFATPDGHFEFLRMSLGVTNGPSTMTRAIKLAYYHLAPYNVNAYIDDISSSHNDFH</sequence>
<name>A0A4Y2EED2_ARAVE</name>
<dbReference type="PANTHER" id="PTHR24559:SF444">
    <property type="entry name" value="REVERSE TRANSCRIPTASE DOMAIN-CONTAINING PROTEIN"/>
    <property type="match status" value="1"/>
</dbReference>
<dbReference type="InterPro" id="IPR000477">
    <property type="entry name" value="RT_dom"/>
</dbReference>
<reference evidence="2 3" key="1">
    <citation type="journal article" date="2019" name="Sci. Rep.">
        <title>Orb-weaving spider Araneus ventricosus genome elucidates the spidroin gene catalogue.</title>
        <authorList>
            <person name="Kono N."/>
            <person name="Nakamura H."/>
            <person name="Ohtoshi R."/>
            <person name="Moran D.A.P."/>
            <person name="Shinohara A."/>
            <person name="Yoshida Y."/>
            <person name="Fujiwara M."/>
            <person name="Mori M."/>
            <person name="Tomita M."/>
            <person name="Arakawa K."/>
        </authorList>
    </citation>
    <scope>NUCLEOTIDE SEQUENCE [LARGE SCALE GENOMIC DNA]</scope>
</reference>
<accession>A0A4Y2EED2</accession>
<dbReference type="EMBL" id="BGPR01000565">
    <property type="protein sequence ID" value="GBM26636.1"/>
    <property type="molecule type" value="Genomic_DNA"/>
</dbReference>
<dbReference type="InterPro" id="IPR043128">
    <property type="entry name" value="Rev_trsase/Diguanyl_cyclase"/>
</dbReference>